<sequence length="508" mass="55095">MSFGHGTDEKFTTSSVPDVSVALSTQVKFTLLFVLCFAQFIDAFNNTAFIAAIPPIAQDLNISNSRSVWLLSGYQLTLAALLLSSGRLSDLYNPKWVFVAGTLLMSLCALGAGFVRSEIPLVVLRAFMGIGAALNIPSAMSLIIWLFPEPATQSQALAAFACAAGIGNVLGLITGALLVSFADWPWVLYFTTILTFILAIATIALLPSKNIHIRDSIDGALSMAQLKRLDPVGVSSLTIALILFIFAVTSGSVDGWGTAQVIAPLVLSVVLAVCFVFWEAHLPTTLAAVPPSMWKYPDFPILIAVSLQPFMWWASVQLLFSWLYQEVYGWSTIMAAVHFLPLGLITFPIMAIASTLQQRFPLKWIILFGQVLALAGTVLLPFADSKERYWSLTLPGFILGSSGMLFVFTTTNIALFANTPPEVAGIVGAIFTCALQLENHGGPNGFYGRAAGFWFLFAFGAVEIIGVLAFMRRNAAPVKHTEEANIERIEELEVKHSDKSLVELRDAE</sequence>
<dbReference type="AlphaFoldDB" id="A0A1C7MD02"/>
<feature type="transmembrane region" description="Helical" evidence="6">
    <location>
        <begin position="330"/>
        <end position="352"/>
    </location>
</feature>
<evidence type="ECO:0000256" key="3">
    <source>
        <dbReference type="ARBA" id="ARBA00022692"/>
    </source>
</evidence>
<feature type="transmembrane region" description="Helical" evidence="6">
    <location>
        <begin position="415"/>
        <end position="437"/>
    </location>
</feature>
<dbReference type="Proteomes" id="UP000092993">
    <property type="component" value="Unassembled WGS sequence"/>
</dbReference>
<feature type="domain" description="Major facilitator superfamily (MFS) profile" evidence="7">
    <location>
        <begin position="31"/>
        <end position="508"/>
    </location>
</feature>
<dbReference type="Gene3D" id="1.20.1250.20">
    <property type="entry name" value="MFS general substrate transporter like domains"/>
    <property type="match status" value="1"/>
</dbReference>
<feature type="transmembrane region" description="Helical" evidence="6">
    <location>
        <begin position="389"/>
        <end position="408"/>
    </location>
</feature>
<gene>
    <name evidence="8" type="ORF">A0H81_05744</name>
</gene>
<feature type="transmembrane region" description="Helical" evidence="6">
    <location>
        <begin position="96"/>
        <end position="115"/>
    </location>
</feature>
<dbReference type="Pfam" id="PF07690">
    <property type="entry name" value="MFS_1"/>
    <property type="match status" value="1"/>
</dbReference>
<feature type="transmembrane region" description="Helical" evidence="6">
    <location>
        <begin position="452"/>
        <end position="471"/>
    </location>
</feature>
<feature type="transmembrane region" description="Helical" evidence="6">
    <location>
        <begin position="299"/>
        <end position="324"/>
    </location>
</feature>
<keyword evidence="9" id="KW-1185">Reference proteome</keyword>
<dbReference type="OMA" id="LHHFWWG"/>
<feature type="transmembrane region" description="Helical" evidence="6">
    <location>
        <begin position="187"/>
        <end position="208"/>
    </location>
</feature>
<dbReference type="InterPro" id="IPR020846">
    <property type="entry name" value="MFS_dom"/>
</dbReference>
<dbReference type="STRING" id="5627.A0A1C7MD02"/>
<keyword evidence="3 6" id="KW-0812">Transmembrane</keyword>
<feature type="transmembrane region" description="Helical" evidence="6">
    <location>
        <begin position="229"/>
        <end position="249"/>
    </location>
</feature>
<keyword evidence="2" id="KW-0813">Transport</keyword>
<dbReference type="PANTHER" id="PTHR42718">
    <property type="entry name" value="MAJOR FACILITATOR SUPERFAMILY MULTIDRUG TRANSPORTER MFSC"/>
    <property type="match status" value="1"/>
</dbReference>
<evidence type="ECO:0000313" key="9">
    <source>
        <dbReference type="Proteomes" id="UP000092993"/>
    </source>
</evidence>
<protein>
    <recommendedName>
        <fullName evidence="7">Major facilitator superfamily (MFS) profile domain-containing protein</fullName>
    </recommendedName>
</protein>
<evidence type="ECO:0000256" key="5">
    <source>
        <dbReference type="ARBA" id="ARBA00023136"/>
    </source>
</evidence>
<dbReference type="PANTHER" id="PTHR42718:SF9">
    <property type="entry name" value="MAJOR FACILITATOR SUPERFAMILY MULTIDRUG TRANSPORTER MFSC"/>
    <property type="match status" value="1"/>
</dbReference>
<dbReference type="EMBL" id="LUGG01000005">
    <property type="protein sequence ID" value="OBZ74760.1"/>
    <property type="molecule type" value="Genomic_DNA"/>
</dbReference>
<feature type="transmembrane region" description="Helical" evidence="6">
    <location>
        <begin position="31"/>
        <end position="56"/>
    </location>
</feature>
<feature type="transmembrane region" description="Helical" evidence="6">
    <location>
        <begin position="364"/>
        <end position="383"/>
    </location>
</feature>
<evidence type="ECO:0000256" key="2">
    <source>
        <dbReference type="ARBA" id="ARBA00022448"/>
    </source>
</evidence>
<evidence type="ECO:0000256" key="4">
    <source>
        <dbReference type="ARBA" id="ARBA00022989"/>
    </source>
</evidence>
<evidence type="ECO:0000259" key="7">
    <source>
        <dbReference type="PROSITE" id="PS50850"/>
    </source>
</evidence>
<feature type="transmembrane region" description="Helical" evidence="6">
    <location>
        <begin position="127"/>
        <end position="147"/>
    </location>
</feature>
<feature type="transmembrane region" description="Helical" evidence="6">
    <location>
        <begin position="261"/>
        <end position="278"/>
    </location>
</feature>
<dbReference type="InterPro" id="IPR011701">
    <property type="entry name" value="MFS"/>
</dbReference>
<comment type="caution">
    <text evidence="8">The sequence shown here is derived from an EMBL/GenBank/DDBJ whole genome shotgun (WGS) entry which is preliminary data.</text>
</comment>
<evidence type="ECO:0000313" key="8">
    <source>
        <dbReference type="EMBL" id="OBZ74760.1"/>
    </source>
</evidence>
<organism evidence="8 9">
    <name type="scientific">Grifola frondosa</name>
    <name type="common">Maitake</name>
    <name type="synonym">Polyporus frondosus</name>
    <dbReference type="NCBI Taxonomy" id="5627"/>
    <lineage>
        <taxon>Eukaryota</taxon>
        <taxon>Fungi</taxon>
        <taxon>Dikarya</taxon>
        <taxon>Basidiomycota</taxon>
        <taxon>Agaricomycotina</taxon>
        <taxon>Agaricomycetes</taxon>
        <taxon>Polyporales</taxon>
        <taxon>Grifolaceae</taxon>
        <taxon>Grifola</taxon>
    </lineage>
</organism>
<dbReference type="SUPFAM" id="SSF103473">
    <property type="entry name" value="MFS general substrate transporter"/>
    <property type="match status" value="1"/>
</dbReference>
<dbReference type="OrthoDB" id="440755at2759"/>
<feature type="transmembrane region" description="Helical" evidence="6">
    <location>
        <begin position="68"/>
        <end position="84"/>
    </location>
</feature>
<proteinExistence type="predicted"/>
<dbReference type="GO" id="GO:0022857">
    <property type="term" value="F:transmembrane transporter activity"/>
    <property type="evidence" value="ECO:0007669"/>
    <property type="project" value="InterPro"/>
</dbReference>
<keyword evidence="5 6" id="KW-0472">Membrane</keyword>
<evidence type="ECO:0000256" key="6">
    <source>
        <dbReference type="SAM" id="Phobius"/>
    </source>
</evidence>
<reference evidence="8 9" key="1">
    <citation type="submission" date="2016-03" db="EMBL/GenBank/DDBJ databases">
        <title>Whole genome sequencing of Grifola frondosa 9006-11.</title>
        <authorList>
            <person name="Min B."/>
            <person name="Park H."/>
            <person name="Kim J.-G."/>
            <person name="Cho H."/>
            <person name="Oh Y.-L."/>
            <person name="Kong W.-S."/>
            <person name="Choi I.-G."/>
        </authorList>
    </citation>
    <scope>NUCLEOTIDE SEQUENCE [LARGE SCALE GENOMIC DNA]</scope>
    <source>
        <strain evidence="8 9">9006-11</strain>
    </source>
</reference>
<accession>A0A1C7MD02</accession>
<keyword evidence="4 6" id="KW-1133">Transmembrane helix</keyword>
<dbReference type="GO" id="GO:0016020">
    <property type="term" value="C:membrane"/>
    <property type="evidence" value="ECO:0007669"/>
    <property type="project" value="UniProtKB-SubCell"/>
</dbReference>
<feature type="transmembrane region" description="Helical" evidence="6">
    <location>
        <begin position="159"/>
        <end position="181"/>
    </location>
</feature>
<dbReference type="PROSITE" id="PS50850">
    <property type="entry name" value="MFS"/>
    <property type="match status" value="1"/>
</dbReference>
<evidence type="ECO:0000256" key="1">
    <source>
        <dbReference type="ARBA" id="ARBA00004141"/>
    </source>
</evidence>
<comment type="subcellular location">
    <subcellularLocation>
        <location evidence="1">Membrane</location>
        <topology evidence="1">Multi-pass membrane protein</topology>
    </subcellularLocation>
</comment>
<name>A0A1C7MD02_GRIFR</name>
<dbReference type="InterPro" id="IPR036259">
    <property type="entry name" value="MFS_trans_sf"/>
</dbReference>